<dbReference type="RefSeq" id="WP_120382321.1">
    <property type="nucleotide sequence ID" value="NZ_RAXT01000001.1"/>
</dbReference>
<evidence type="ECO:0000313" key="3">
    <source>
        <dbReference type="Proteomes" id="UP000280405"/>
    </source>
</evidence>
<dbReference type="Proteomes" id="UP000280405">
    <property type="component" value="Unassembled WGS sequence"/>
</dbReference>
<dbReference type="EMBL" id="RAXT01000001">
    <property type="protein sequence ID" value="RKG40818.1"/>
    <property type="molecule type" value="Genomic_DNA"/>
</dbReference>
<protein>
    <submittedName>
        <fullName evidence="2">Type II toxin-antitoxin system VapC family toxin</fullName>
    </submittedName>
</protein>
<feature type="domain" description="PIN" evidence="1">
    <location>
        <begin position="2"/>
        <end position="131"/>
    </location>
</feature>
<dbReference type="InterPro" id="IPR002716">
    <property type="entry name" value="PIN_dom"/>
</dbReference>
<gene>
    <name evidence="2" type="ORF">D7V20_00035</name>
</gene>
<reference evidence="2 3" key="1">
    <citation type="submission" date="2018-09" db="EMBL/GenBank/DDBJ databases">
        <title>The draft genome of Acinetobacter spp. strains.</title>
        <authorList>
            <person name="Qin J."/>
            <person name="Feng Y."/>
            <person name="Zong Z."/>
        </authorList>
    </citation>
    <scope>NUCLEOTIDE SEQUENCE [LARGE SCALE GENOMIC DNA]</scope>
    <source>
        <strain evidence="2 3">WCHAc060115</strain>
    </source>
</reference>
<dbReference type="Pfam" id="PF01850">
    <property type="entry name" value="PIN"/>
    <property type="match status" value="1"/>
</dbReference>
<dbReference type="OrthoDB" id="6687089at2"/>
<name>A0A3A8F346_9GAMM</name>
<evidence type="ECO:0000259" key="1">
    <source>
        <dbReference type="Pfam" id="PF01850"/>
    </source>
</evidence>
<keyword evidence="3" id="KW-1185">Reference proteome</keyword>
<sequence length="166" mass="18626">MIILDTNALITLLMKDKDQAEYKNLVAFLNQGKNFTMALPMPAISEFIAGDDNEARSLSLLKPNSKFKNLDFDAKAALSAAKVYREYRNLPKNRKSQDPRQKVKVDIQIIGIALANNATAIISHDQGLKTVVNELGLALAVYDYMDNHYLEQMASVVLENSIKFYN</sequence>
<evidence type="ECO:0000313" key="2">
    <source>
        <dbReference type="EMBL" id="RKG40818.1"/>
    </source>
</evidence>
<dbReference type="InterPro" id="IPR029060">
    <property type="entry name" value="PIN-like_dom_sf"/>
</dbReference>
<dbReference type="SUPFAM" id="SSF88723">
    <property type="entry name" value="PIN domain-like"/>
    <property type="match status" value="1"/>
</dbReference>
<organism evidence="2 3">
    <name type="scientific">Acinetobacter rongchengensis</name>
    <dbReference type="NCBI Taxonomy" id="2419601"/>
    <lineage>
        <taxon>Bacteria</taxon>
        <taxon>Pseudomonadati</taxon>
        <taxon>Pseudomonadota</taxon>
        <taxon>Gammaproteobacteria</taxon>
        <taxon>Moraxellales</taxon>
        <taxon>Moraxellaceae</taxon>
        <taxon>Acinetobacter</taxon>
    </lineage>
</organism>
<proteinExistence type="predicted"/>
<accession>A0A3A8F346</accession>
<dbReference type="Gene3D" id="3.40.50.1010">
    <property type="entry name" value="5'-nuclease"/>
    <property type="match status" value="1"/>
</dbReference>
<comment type="caution">
    <text evidence="2">The sequence shown here is derived from an EMBL/GenBank/DDBJ whole genome shotgun (WGS) entry which is preliminary data.</text>
</comment>
<dbReference type="AlphaFoldDB" id="A0A3A8F346"/>